<proteinExistence type="predicted"/>
<dbReference type="SMART" id="SM00382">
    <property type="entry name" value="AAA"/>
    <property type="match status" value="1"/>
</dbReference>
<evidence type="ECO:0000256" key="2">
    <source>
        <dbReference type="ARBA" id="ARBA00022840"/>
    </source>
</evidence>
<feature type="compositionally biased region" description="Gly residues" evidence="3">
    <location>
        <begin position="249"/>
        <end position="259"/>
    </location>
</feature>
<reference evidence="5 6" key="1">
    <citation type="submission" date="2016-10" db="EMBL/GenBank/DDBJ databases">
        <authorList>
            <person name="de Groot N.N."/>
        </authorList>
    </citation>
    <scope>NUCLEOTIDE SEQUENCE [LARGE SCALE GENOMIC DNA]</scope>
    <source>
        <strain evidence="5 6">DSM 25294</strain>
    </source>
</reference>
<dbReference type="EMBL" id="FNEK01000068">
    <property type="protein sequence ID" value="SDL12008.1"/>
    <property type="molecule type" value="Genomic_DNA"/>
</dbReference>
<dbReference type="STRING" id="571298.SAMN04488026_106825"/>
<name>A0A1G9HG65_9RHOB</name>
<sequence>MTDDEPLLKLEGITKHFGAIEALRGVNMTVSRGEVVALLGDNGAGKSTLVKIIAGSYPPSSGRLIFEGRERHFASPKEAKASGIETVYQDLSLCTNADVVANFFMGREITKRYFGIPVLQEREMENIVAEAMRKAGTKIPSLRVNVENLSGGQRQAIELNRFVHWGGKLVVLDEPFAALGVEQTRRGLEMIRRVAAGGIGVIVITHIMEQAFQVADRLVVLRQGAVAGDLRHDETTPEKVIDLITGGTLSGAGTDGDGGNPDPAHQGEKIRL</sequence>
<dbReference type="PANTHER" id="PTHR43790">
    <property type="entry name" value="CARBOHYDRATE TRANSPORT ATP-BINDING PROTEIN MG119-RELATED"/>
    <property type="match status" value="1"/>
</dbReference>
<dbReference type="SUPFAM" id="SSF52540">
    <property type="entry name" value="P-loop containing nucleoside triphosphate hydrolases"/>
    <property type="match status" value="1"/>
</dbReference>
<dbReference type="InterPro" id="IPR003439">
    <property type="entry name" value="ABC_transporter-like_ATP-bd"/>
</dbReference>
<gene>
    <name evidence="5" type="ORF">SAMN04488026_106825</name>
</gene>
<evidence type="ECO:0000256" key="3">
    <source>
        <dbReference type="SAM" id="MobiDB-lite"/>
    </source>
</evidence>
<dbReference type="RefSeq" id="WP_212635134.1">
    <property type="nucleotide sequence ID" value="NZ_FNEK01000068.1"/>
</dbReference>
<keyword evidence="2 5" id="KW-0067">ATP-binding</keyword>
<dbReference type="GO" id="GO:0016887">
    <property type="term" value="F:ATP hydrolysis activity"/>
    <property type="evidence" value="ECO:0007669"/>
    <property type="project" value="InterPro"/>
</dbReference>
<protein>
    <submittedName>
        <fullName evidence="5">Monosaccharide ABC transporter ATP-binding protein, CUT2 family</fullName>
    </submittedName>
</protein>
<dbReference type="Pfam" id="PF00005">
    <property type="entry name" value="ABC_tran"/>
    <property type="match status" value="1"/>
</dbReference>
<keyword evidence="6" id="KW-1185">Reference proteome</keyword>
<feature type="region of interest" description="Disordered" evidence="3">
    <location>
        <begin position="249"/>
        <end position="272"/>
    </location>
</feature>
<evidence type="ECO:0000259" key="4">
    <source>
        <dbReference type="PROSITE" id="PS50893"/>
    </source>
</evidence>
<dbReference type="AlphaFoldDB" id="A0A1G9HG65"/>
<dbReference type="Gene3D" id="3.40.50.300">
    <property type="entry name" value="P-loop containing nucleotide triphosphate hydrolases"/>
    <property type="match status" value="1"/>
</dbReference>
<keyword evidence="1" id="KW-0547">Nucleotide-binding</keyword>
<feature type="domain" description="ABC transporter" evidence="4">
    <location>
        <begin position="8"/>
        <end position="248"/>
    </location>
</feature>
<dbReference type="InterPro" id="IPR027417">
    <property type="entry name" value="P-loop_NTPase"/>
</dbReference>
<dbReference type="CDD" id="cd03216">
    <property type="entry name" value="ABC_Carb_Monos_I"/>
    <property type="match status" value="1"/>
</dbReference>
<dbReference type="PANTHER" id="PTHR43790:SF8">
    <property type="entry name" value="SUGAR ABC TRANSPORTER ATP-BINDING PROTEIN"/>
    <property type="match status" value="1"/>
</dbReference>
<dbReference type="Proteomes" id="UP000199382">
    <property type="component" value="Unassembled WGS sequence"/>
</dbReference>
<evidence type="ECO:0000256" key="1">
    <source>
        <dbReference type="ARBA" id="ARBA00022741"/>
    </source>
</evidence>
<organism evidence="5 6">
    <name type="scientific">Aliiruegeria lutimaris</name>
    <dbReference type="NCBI Taxonomy" id="571298"/>
    <lineage>
        <taxon>Bacteria</taxon>
        <taxon>Pseudomonadati</taxon>
        <taxon>Pseudomonadota</taxon>
        <taxon>Alphaproteobacteria</taxon>
        <taxon>Rhodobacterales</taxon>
        <taxon>Roseobacteraceae</taxon>
        <taxon>Aliiruegeria</taxon>
    </lineage>
</organism>
<accession>A0A1G9HG65</accession>
<dbReference type="GO" id="GO:0005524">
    <property type="term" value="F:ATP binding"/>
    <property type="evidence" value="ECO:0007669"/>
    <property type="project" value="UniProtKB-KW"/>
</dbReference>
<dbReference type="PROSITE" id="PS50893">
    <property type="entry name" value="ABC_TRANSPORTER_2"/>
    <property type="match status" value="1"/>
</dbReference>
<dbReference type="InterPro" id="IPR003593">
    <property type="entry name" value="AAA+_ATPase"/>
</dbReference>
<dbReference type="InterPro" id="IPR050107">
    <property type="entry name" value="ABC_carbohydrate_import_ATPase"/>
</dbReference>
<evidence type="ECO:0000313" key="6">
    <source>
        <dbReference type="Proteomes" id="UP000199382"/>
    </source>
</evidence>
<evidence type="ECO:0000313" key="5">
    <source>
        <dbReference type="EMBL" id="SDL12008.1"/>
    </source>
</evidence>